<dbReference type="InterPro" id="IPR043129">
    <property type="entry name" value="ATPase_NBD"/>
</dbReference>
<dbReference type="InterPro" id="IPR018485">
    <property type="entry name" value="FGGY_C"/>
</dbReference>
<feature type="binding site" evidence="9">
    <location>
        <position position="414"/>
    </location>
    <ligand>
        <name>ATP</name>
        <dbReference type="ChEBI" id="CHEBI:30616"/>
    </ligand>
</feature>
<keyword evidence="4 9" id="KW-0547">Nucleotide-binding</keyword>
<keyword evidence="14" id="KW-1185">Reference proteome</keyword>
<reference evidence="13 14" key="1">
    <citation type="journal article" date="2010" name="Stand. Genomic Sci.">
        <title>Complete genome sequence of Ilyobacter polytropus type strain (CuHbu1).</title>
        <authorList>
            <person name="Sikorski J."/>
            <person name="Chertkov O."/>
            <person name="Lapidus A."/>
            <person name="Nolan M."/>
            <person name="Lucas S."/>
            <person name="Del Rio T.G."/>
            <person name="Tice H."/>
            <person name="Cheng J.F."/>
            <person name="Tapia R."/>
            <person name="Han C."/>
            <person name="Goodwin L."/>
            <person name="Pitluck S."/>
            <person name="Liolios K."/>
            <person name="Ivanova N."/>
            <person name="Mavromatis K."/>
            <person name="Mikhailova N."/>
            <person name="Pati A."/>
            <person name="Chen A."/>
            <person name="Palaniappan K."/>
            <person name="Land M."/>
            <person name="Hauser L."/>
            <person name="Chang Y.J."/>
            <person name="Jeffries C.D."/>
            <person name="Brambilla E."/>
            <person name="Yasawong M."/>
            <person name="Rohde M."/>
            <person name="Pukall R."/>
            <person name="Spring S."/>
            <person name="Goker M."/>
            <person name="Woyke T."/>
            <person name="Bristow J."/>
            <person name="Eisen J.A."/>
            <person name="Markowitz V."/>
            <person name="Hugenholtz P."/>
            <person name="Kyrpides N.C."/>
            <person name="Klenk H.P."/>
        </authorList>
    </citation>
    <scope>NUCLEOTIDE SEQUENCE [LARGE SCALE GENOMIC DNA]</scope>
    <source>
        <strain evidence="14">ATCC 51220 / DSM 2926 / LMG 16218 / CuHBu1</strain>
    </source>
</reference>
<dbReference type="PANTHER" id="PTHR10196:SF69">
    <property type="entry name" value="GLYCEROL KINASE"/>
    <property type="match status" value="1"/>
</dbReference>
<dbReference type="NCBIfam" id="NF000756">
    <property type="entry name" value="PRK00047.1"/>
    <property type="match status" value="1"/>
</dbReference>
<dbReference type="PROSITE" id="PS00933">
    <property type="entry name" value="FGGY_KINASES_1"/>
    <property type="match status" value="1"/>
</dbReference>
<feature type="binding site" evidence="9">
    <location>
        <position position="414"/>
    </location>
    <ligand>
        <name>ADP</name>
        <dbReference type="ChEBI" id="CHEBI:456216"/>
    </ligand>
</feature>
<accession>E3H648</accession>
<feature type="binding site" evidence="9">
    <location>
        <position position="83"/>
    </location>
    <ligand>
        <name>glycerol</name>
        <dbReference type="ChEBI" id="CHEBI:17754"/>
    </ligand>
</feature>
<evidence type="ECO:0000256" key="3">
    <source>
        <dbReference type="ARBA" id="ARBA00022679"/>
    </source>
</evidence>
<sequence>MSKKYVIALDQGTTSSRAIVFDKDGNTVGVSQKEFTQIYPKAGWVEHNPMEIWASQSSVVTEVIAKTGITNDEIAAIGITNQRETTVVWDKNTGEPVYNAIVWQCRRTANICNELKEKGLEDYVRRNTGLVVDAYFSGTKVKWILDNVEGAREKAEKGDLLFGTVDTWLIWKLTNGKVHVTDYTNASRTMLFNIRDLKWDEKMLEELNIPKSMLPEVKNSSEVYGQANLGGVGGTGGIRVPIAGAAGDQQSALFGQACFEKGEAKNTYGTGCFLLMNTGENAVESKNGLLTTIAIGIDNKVEYALEGSVFVGGASVQWLRDELRLINDAADTEYFSKKVKDSNGVYVVPAFVGLGSPYWDMYARGTIVGLTRGANRNHIIRATLESIAYQSRDLIDAMEDDSKIKLAALKVDGGAVKNNFLMQFQSDILGTDVLRPVVTETTALGAAYLAGLAVGFWESKEEIRNRWQVESKFDPAIGEDHKEQLYKGWKKAVERSTAWEEME</sequence>
<dbReference type="HOGENOM" id="CLU_009281_2_3_0"/>
<dbReference type="EMBL" id="CP002281">
    <property type="protein sequence ID" value="ADO81807.1"/>
    <property type="molecule type" value="Genomic_DNA"/>
</dbReference>
<evidence type="ECO:0000256" key="1">
    <source>
        <dbReference type="ARBA" id="ARBA00005190"/>
    </source>
</evidence>
<keyword evidence="3 9" id="KW-0808">Transferase</keyword>
<dbReference type="InterPro" id="IPR005999">
    <property type="entry name" value="Glycerol_kin"/>
</dbReference>
<feature type="binding site" evidence="9">
    <location>
        <position position="13"/>
    </location>
    <ligand>
        <name>ATP</name>
        <dbReference type="ChEBI" id="CHEBI:30616"/>
    </ligand>
</feature>
<dbReference type="PIRSF" id="PIRSF000538">
    <property type="entry name" value="GlpK"/>
    <property type="match status" value="1"/>
</dbReference>
<evidence type="ECO:0000256" key="2">
    <source>
        <dbReference type="ARBA" id="ARBA00009156"/>
    </source>
</evidence>
<dbReference type="OrthoDB" id="9805576at2"/>
<dbReference type="GO" id="GO:0019563">
    <property type="term" value="P:glycerol catabolic process"/>
    <property type="evidence" value="ECO:0007669"/>
    <property type="project" value="UniProtKB-UniRule"/>
</dbReference>
<dbReference type="EC" id="2.7.1.30" evidence="9"/>
<feature type="domain" description="Carbohydrate kinase FGGY C-terminal" evidence="12">
    <location>
        <begin position="265"/>
        <end position="453"/>
    </location>
</feature>
<dbReference type="FunFam" id="3.30.420.40:FF:000007">
    <property type="entry name" value="Glycerol kinase"/>
    <property type="match status" value="1"/>
</dbReference>
<feature type="binding site" evidence="9">
    <location>
        <position position="135"/>
    </location>
    <ligand>
        <name>sn-glycerol 3-phosphate</name>
        <dbReference type="ChEBI" id="CHEBI:57597"/>
    </ligand>
</feature>
<dbReference type="GO" id="GO:0004370">
    <property type="term" value="F:glycerol kinase activity"/>
    <property type="evidence" value="ECO:0007669"/>
    <property type="project" value="UniProtKB-UniRule"/>
</dbReference>
<feature type="binding site" evidence="9">
    <location>
        <position position="270"/>
    </location>
    <ligand>
        <name>ADP</name>
        <dbReference type="ChEBI" id="CHEBI:456216"/>
    </ligand>
</feature>
<name>E3H648_ILYPC</name>
<dbReference type="PANTHER" id="PTHR10196">
    <property type="entry name" value="SUGAR KINASE"/>
    <property type="match status" value="1"/>
</dbReference>
<dbReference type="InterPro" id="IPR000577">
    <property type="entry name" value="Carb_kinase_FGGY"/>
</dbReference>
<keyword evidence="6 9" id="KW-0319">Glycerol metabolism</keyword>
<feature type="binding site" evidence="9">
    <location>
        <position position="84"/>
    </location>
    <ligand>
        <name>sn-glycerol 3-phosphate</name>
        <dbReference type="ChEBI" id="CHEBI:57597"/>
    </ligand>
</feature>
<comment type="catalytic activity">
    <reaction evidence="8 9">
        <text>glycerol + ATP = sn-glycerol 3-phosphate + ADP + H(+)</text>
        <dbReference type="Rhea" id="RHEA:21644"/>
        <dbReference type="ChEBI" id="CHEBI:15378"/>
        <dbReference type="ChEBI" id="CHEBI:17754"/>
        <dbReference type="ChEBI" id="CHEBI:30616"/>
        <dbReference type="ChEBI" id="CHEBI:57597"/>
        <dbReference type="ChEBI" id="CHEBI:456216"/>
        <dbReference type="EC" id="2.7.1.30"/>
    </reaction>
</comment>
<feature type="binding site" evidence="9">
    <location>
        <position position="13"/>
    </location>
    <ligand>
        <name>ADP</name>
        <dbReference type="ChEBI" id="CHEBI:456216"/>
    </ligand>
</feature>
<comment type="activity regulation">
    <text evidence="9">Inhibited by fructose 1,6-bisphosphate (FBP).</text>
</comment>
<dbReference type="Gene3D" id="3.30.420.40">
    <property type="match status" value="2"/>
</dbReference>
<comment type="function">
    <text evidence="9">Key enzyme in the regulation of glycerol uptake and metabolism. Catalyzes the phosphorylation of glycerol to yield sn-glycerol 3-phosphate.</text>
</comment>
<organism evidence="13 14">
    <name type="scientific">Ilyobacter polytropus (strain ATCC 51220 / DSM 2926 / LMG 16218 / CuHBu1)</name>
    <dbReference type="NCBI Taxonomy" id="572544"/>
    <lineage>
        <taxon>Bacteria</taxon>
        <taxon>Fusobacteriati</taxon>
        <taxon>Fusobacteriota</taxon>
        <taxon>Fusobacteriia</taxon>
        <taxon>Fusobacteriales</taxon>
        <taxon>Fusobacteriaceae</taxon>
        <taxon>Ilyobacter</taxon>
    </lineage>
</organism>
<feature type="binding site" evidence="9">
    <location>
        <position position="313"/>
    </location>
    <ligand>
        <name>ATP</name>
        <dbReference type="ChEBI" id="CHEBI:30616"/>
    </ligand>
</feature>
<evidence type="ECO:0000256" key="5">
    <source>
        <dbReference type="ARBA" id="ARBA00022777"/>
    </source>
</evidence>
<comment type="similarity">
    <text evidence="2 9 10">Belongs to the FGGY kinase family.</text>
</comment>
<feature type="binding site" evidence="9">
    <location>
        <position position="83"/>
    </location>
    <ligand>
        <name>sn-glycerol 3-phosphate</name>
        <dbReference type="ChEBI" id="CHEBI:57597"/>
    </ligand>
</feature>
<evidence type="ECO:0000256" key="9">
    <source>
        <dbReference type="HAMAP-Rule" id="MF_00186"/>
    </source>
</evidence>
<evidence type="ECO:0000313" key="13">
    <source>
        <dbReference type="EMBL" id="ADO81807.1"/>
    </source>
</evidence>
<evidence type="ECO:0000256" key="10">
    <source>
        <dbReference type="RuleBase" id="RU003733"/>
    </source>
</evidence>
<dbReference type="CDD" id="cd07786">
    <property type="entry name" value="FGGY_EcGK_like"/>
    <property type="match status" value="1"/>
</dbReference>
<dbReference type="STRING" id="572544.Ilyop_0017"/>
<feature type="binding site" evidence="9">
    <location>
        <position position="248"/>
    </location>
    <ligand>
        <name>sn-glycerol 3-phosphate</name>
        <dbReference type="ChEBI" id="CHEBI:57597"/>
    </ligand>
</feature>
<dbReference type="GO" id="GO:0005524">
    <property type="term" value="F:ATP binding"/>
    <property type="evidence" value="ECO:0007669"/>
    <property type="project" value="UniProtKB-UniRule"/>
</dbReference>
<comment type="pathway">
    <text evidence="1 9">Polyol metabolism; glycerol degradation via glycerol kinase pathway; sn-glycerol 3-phosphate from glycerol: step 1/1.</text>
</comment>
<evidence type="ECO:0000256" key="4">
    <source>
        <dbReference type="ARBA" id="ARBA00022741"/>
    </source>
</evidence>
<dbReference type="Pfam" id="PF02782">
    <property type="entry name" value="FGGY_C"/>
    <property type="match status" value="1"/>
</dbReference>
<gene>
    <name evidence="9" type="primary">glpK</name>
    <name evidence="13" type="ordered locus">Ilyop_0017</name>
</gene>
<proteinExistence type="inferred from homology"/>
<feature type="binding site" evidence="9">
    <location>
        <position position="84"/>
    </location>
    <ligand>
        <name>glycerol</name>
        <dbReference type="ChEBI" id="CHEBI:17754"/>
    </ligand>
</feature>
<evidence type="ECO:0000256" key="7">
    <source>
        <dbReference type="ARBA" id="ARBA00022840"/>
    </source>
</evidence>
<dbReference type="HAMAP" id="MF_00186">
    <property type="entry name" value="Glycerol_kin"/>
    <property type="match status" value="1"/>
</dbReference>
<dbReference type="eggNOG" id="COG0554">
    <property type="taxonomic scope" value="Bacteria"/>
</dbReference>
<feature type="binding site" evidence="9">
    <location>
        <position position="135"/>
    </location>
    <ligand>
        <name>glycerol</name>
        <dbReference type="ChEBI" id="CHEBI:17754"/>
    </ligand>
</feature>
<feature type="binding site" evidence="9">
    <location>
        <position position="270"/>
    </location>
    <ligand>
        <name>ATP</name>
        <dbReference type="ChEBI" id="CHEBI:30616"/>
    </ligand>
</feature>
<dbReference type="SUPFAM" id="SSF53067">
    <property type="entry name" value="Actin-like ATPase domain"/>
    <property type="match status" value="2"/>
</dbReference>
<evidence type="ECO:0000259" key="12">
    <source>
        <dbReference type="Pfam" id="PF02782"/>
    </source>
</evidence>
<feature type="binding site" evidence="9">
    <location>
        <position position="317"/>
    </location>
    <ligand>
        <name>ATP</name>
        <dbReference type="ChEBI" id="CHEBI:30616"/>
    </ligand>
</feature>
<dbReference type="RefSeq" id="WP_013386479.1">
    <property type="nucleotide sequence ID" value="NC_014632.1"/>
</dbReference>
<feature type="binding site" evidence="9">
    <location>
        <position position="249"/>
    </location>
    <ligand>
        <name>glycerol</name>
        <dbReference type="ChEBI" id="CHEBI:17754"/>
    </ligand>
</feature>
<feature type="binding site" evidence="9">
    <location>
        <position position="13"/>
    </location>
    <ligand>
        <name>sn-glycerol 3-phosphate</name>
        <dbReference type="ChEBI" id="CHEBI:57597"/>
    </ligand>
</feature>
<protein>
    <recommendedName>
        <fullName evidence="9">Glycerol kinase</fullName>
        <ecNumber evidence="9">2.7.1.30</ecNumber>
    </recommendedName>
    <alternativeName>
        <fullName evidence="9">ATP:glycerol 3-phosphotransferase</fullName>
    </alternativeName>
    <alternativeName>
        <fullName evidence="9">Glycerokinase</fullName>
        <shortName evidence="9">GK</shortName>
    </alternativeName>
</protein>
<dbReference type="FunFam" id="3.30.420.40:FF:000008">
    <property type="entry name" value="Glycerol kinase"/>
    <property type="match status" value="1"/>
</dbReference>
<feature type="binding site" evidence="9">
    <location>
        <position position="17"/>
    </location>
    <ligand>
        <name>ADP</name>
        <dbReference type="ChEBI" id="CHEBI:456216"/>
    </ligand>
</feature>
<feature type="binding site" evidence="9">
    <location>
        <position position="15"/>
    </location>
    <ligand>
        <name>ATP</name>
        <dbReference type="ChEBI" id="CHEBI:30616"/>
    </ligand>
</feature>
<dbReference type="InterPro" id="IPR018483">
    <property type="entry name" value="Carb_kinase_FGGY_CS"/>
</dbReference>
<keyword evidence="5 9" id="KW-0418">Kinase</keyword>
<dbReference type="UniPathway" id="UPA00618">
    <property type="reaction ID" value="UER00672"/>
</dbReference>
<dbReference type="Pfam" id="PF00370">
    <property type="entry name" value="FGGY_N"/>
    <property type="match status" value="1"/>
</dbReference>
<keyword evidence="7 9" id="KW-0067">ATP-binding</keyword>
<feature type="binding site" evidence="9">
    <location>
        <position position="14"/>
    </location>
    <ligand>
        <name>ATP</name>
        <dbReference type="ChEBI" id="CHEBI:30616"/>
    </ligand>
</feature>
<dbReference type="PROSITE" id="PS00445">
    <property type="entry name" value="FGGY_KINASES_2"/>
    <property type="match status" value="1"/>
</dbReference>
<dbReference type="GO" id="GO:0005829">
    <property type="term" value="C:cytosol"/>
    <property type="evidence" value="ECO:0007669"/>
    <property type="project" value="TreeGrafter"/>
</dbReference>
<evidence type="ECO:0000313" key="14">
    <source>
        <dbReference type="Proteomes" id="UP000006875"/>
    </source>
</evidence>
<evidence type="ECO:0000256" key="8">
    <source>
        <dbReference type="ARBA" id="ARBA00052101"/>
    </source>
</evidence>
<dbReference type="KEGG" id="ipo:Ilyop_0017"/>
<dbReference type="GO" id="GO:0006072">
    <property type="term" value="P:glycerol-3-phosphate metabolic process"/>
    <property type="evidence" value="ECO:0007669"/>
    <property type="project" value="InterPro"/>
</dbReference>
<feature type="binding site" evidence="9">
    <location>
        <position position="313"/>
    </location>
    <ligand>
        <name>ADP</name>
        <dbReference type="ChEBI" id="CHEBI:456216"/>
    </ligand>
</feature>
<feature type="binding site" evidence="9">
    <location>
        <position position="418"/>
    </location>
    <ligand>
        <name>ADP</name>
        <dbReference type="ChEBI" id="CHEBI:456216"/>
    </ligand>
</feature>
<dbReference type="InterPro" id="IPR018484">
    <property type="entry name" value="FGGY_N"/>
</dbReference>
<evidence type="ECO:0000256" key="6">
    <source>
        <dbReference type="ARBA" id="ARBA00022798"/>
    </source>
</evidence>
<dbReference type="NCBIfam" id="TIGR01311">
    <property type="entry name" value="glycerol_kin"/>
    <property type="match status" value="1"/>
</dbReference>
<evidence type="ECO:0000259" key="11">
    <source>
        <dbReference type="Pfam" id="PF00370"/>
    </source>
</evidence>
<feature type="domain" description="Carbohydrate kinase FGGY N-terminal" evidence="11">
    <location>
        <begin position="5"/>
        <end position="255"/>
    </location>
</feature>
<dbReference type="AlphaFoldDB" id="E3H648"/>
<dbReference type="Proteomes" id="UP000006875">
    <property type="component" value="Chromosome"/>
</dbReference>
<feature type="binding site" evidence="9">
    <location>
        <position position="248"/>
    </location>
    <ligand>
        <name>glycerol</name>
        <dbReference type="ChEBI" id="CHEBI:17754"/>
    </ligand>
</feature>